<dbReference type="GO" id="GO:0003924">
    <property type="term" value="F:GTPase activity"/>
    <property type="evidence" value="ECO:0007669"/>
    <property type="project" value="InterPro"/>
</dbReference>
<accession>A0A7C4AH90</accession>
<keyword evidence="6" id="KW-0342">GTP-binding</keyword>
<keyword evidence="5" id="KW-0648">Protein biosynthesis</keyword>
<dbReference type="InterPro" id="IPR015190">
    <property type="entry name" value="Elong_fac_SelB-wing-hlx_typ-2"/>
</dbReference>
<evidence type="ECO:0000256" key="1">
    <source>
        <dbReference type="ARBA" id="ARBA00004496"/>
    </source>
</evidence>
<dbReference type="CDD" id="cd03696">
    <property type="entry name" value="SelB_II"/>
    <property type="match status" value="1"/>
</dbReference>
<dbReference type="FunFam" id="3.40.50.300:FF:001064">
    <property type="entry name" value="Selenocysteine-specific translation elongation factor"/>
    <property type="match status" value="1"/>
</dbReference>
<dbReference type="Pfam" id="PF25461">
    <property type="entry name" value="Beta-barrel_SelB"/>
    <property type="match status" value="1"/>
</dbReference>
<dbReference type="PANTHER" id="PTHR43721:SF22">
    <property type="entry name" value="ELONGATION FACTOR TU, MITOCHONDRIAL"/>
    <property type="match status" value="1"/>
</dbReference>
<dbReference type="SUPFAM" id="SSF50465">
    <property type="entry name" value="EF-Tu/eEF-1alpha/eIF2-gamma C-terminal domain"/>
    <property type="match status" value="1"/>
</dbReference>
<dbReference type="InterPro" id="IPR057335">
    <property type="entry name" value="Beta-barrel_SelB"/>
</dbReference>
<dbReference type="PROSITE" id="PS51722">
    <property type="entry name" value="G_TR_2"/>
    <property type="match status" value="1"/>
</dbReference>
<evidence type="ECO:0000256" key="5">
    <source>
        <dbReference type="ARBA" id="ARBA00022917"/>
    </source>
</evidence>
<dbReference type="Pfam" id="PF09107">
    <property type="entry name" value="WHD_3rd_SelB"/>
    <property type="match status" value="1"/>
</dbReference>
<dbReference type="NCBIfam" id="TIGR00231">
    <property type="entry name" value="small_GTP"/>
    <property type="match status" value="1"/>
</dbReference>
<protein>
    <recommendedName>
        <fullName evidence="2">Selenocysteine-specific elongation factor</fullName>
    </recommendedName>
    <alternativeName>
        <fullName evidence="8">SelB translation factor</fullName>
    </alternativeName>
</protein>
<comment type="subcellular location">
    <subcellularLocation>
        <location evidence="1">Cytoplasm</location>
    </subcellularLocation>
</comment>
<evidence type="ECO:0000256" key="3">
    <source>
        <dbReference type="ARBA" id="ARBA00022490"/>
    </source>
</evidence>
<keyword evidence="3" id="KW-0963">Cytoplasm</keyword>
<gene>
    <name evidence="10" type="primary">selB</name>
    <name evidence="10" type="ORF">ENR59_07180</name>
</gene>
<dbReference type="InterPro" id="IPR036390">
    <property type="entry name" value="WH_DNA-bd_sf"/>
</dbReference>
<dbReference type="Gene3D" id="1.10.10.2770">
    <property type="match status" value="1"/>
</dbReference>
<dbReference type="InterPro" id="IPR036388">
    <property type="entry name" value="WH-like_DNA-bd_sf"/>
</dbReference>
<dbReference type="Gene3D" id="1.10.10.10">
    <property type="entry name" value="Winged helix-like DNA-binding domain superfamily/Winged helix DNA-binding domain"/>
    <property type="match status" value="1"/>
</dbReference>
<evidence type="ECO:0000313" key="10">
    <source>
        <dbReference type="EMBL" id="HGG92721.1"/>
    </source>
</evidence>
<dbReference type="Pfam" id="PF00009">
    <property type="entry name" value="GTP_EFTU"/>
    <property type="match status" value="1"/>
</dbReference>
<dbReference type="GO" id="GO:0001514">
    <property type="term" value="P:selenocysteine incorporation"/>
    <property type="evidence" value="ECO:0007669"/>
    <property type="project" value="InterPro"/>
</dbReference>
<dbReference type="GO" id="GO:0005829">
    <property type="term" value="C:cytosol"/>
    <property type="evidence" value="ECO:0007669"/>
    <property type="project" value="TreeGrafter"/>
</dbReference>
<dbReference type="InterPro" id="IPR004161">
    <property type="entry name" value="EFTu-like_2"/>
</dbReference>
<dbReference type="InterPro" id="IPR005225">
    <property type="entry name" value="Small_GTP-bd"/>
</dbReference>
<dbReference type="GO" id="GO:0005525">
    <property type="term" value="F:GTP binding"/>
    <property type="evidence" value="ECO:0007669"/>
    <property type="project" value="UniProtKB-KW"/>
</dbReference>
<dbReference type="AlphaFoldDB" id="A0A7C4AH90"/>
<dbReference type="InterPro" id="IPR009001">
    <property type="entry name" value="Transl_elong_EF1A/Init_IF2_C"/>
</dbReference>
<dbReference type="InterPro" id="IPR000795">
    <property type="entry name" value="T_Tr_GTP-bd_dom"/>
</dbReference>
<evidence type="ECO:0000256" key="2">
    <source>
        <dbReference type="ARBA" id="ARBA00015953"/>
    </source>
</evidence>
<dbReference type="PRINTS" id="PR00315">
    <property type="entry name" value="ELONGATNFCT"/>
</dbReference>
<dbReference type="PANTHER" id="PTHR43721">
    <property type="entry name" value="ELONGATION FACTOR TU-RELATED"/>
    <property type="match status" value="1"/>
</dbReference>
<dbReference type="Pfam" id="PF03144">
    <property type="entry name" value="GTP_EFTU_D2"/>
    <property type="match status" value="1"/>
</dbReference>
<dbReference type="SUPFAM" id="SSF50447">
    <property type="entry name" value="Translation proteins"/>
    <property type="match status" value="1"/>
</dbReference>
<comment type="caution">
    <text evidence="10">The sequence shown here is derived from an EMBL/GenBank/DDBJ whole genome shotgun (WGS) entry which is preliminary data.</text>
</comment>
<evidence type="ECO:0000256" key="6">
    <source>
        <dbReference type="ARBA" id="ARBA00023134"/>
    </source>
</evidence>
<dbReference type="CDD" id="cd04171">
    <property type="entry name" value="SelB"/>
    <property type="match status" value="1"/>
</dbReference>
<dbReference type="EMBL" id="DSRP01000492">
    <property type="protein sequence ID" value="HGG92721.1"/>
    <property type="molecule type" value="Genomic_DNA"/>
</dbReference>
<dbReference type="NCBIfam" id="TIGR00475">
    <property type="entry name" value="selB"/>
    <property type="match status" value="1"/>
</dbReference>
<dbReference type="Gene3D" id="3.40.50.300">
    <property type="entry name" value="P-loop containing nucleotide triphosphate hydrolases"/>
    <property type="match status" value="1"/>
</dbReference>
<dbReference type="InterPro" id="IPR009000">
    <property type="entry name" value="Transl_B-barrel_sf"/>
</dbReference>
<dbReference type="InterPro" id="IPR015191">
    <property type="entry name" value="SelB_WHD4"/>
</dbReference>
<keyword evidence="10" id="KW-0251">Elongation factor</keyword>
<dbReference type="SUPFAM" id="SSF52540">
    <property type="entry name" value="P-loop containing nucleoside triphosphate hydrolases"/>
    <property type="match status" value="1"/>
</dbReference>
<reference evidence="10" key="1">
    <citation type="journal article" date="2020" name="mSystems">
        <title>Genome- and Community-Level Interaction Insights into Carbon Utilization and Element Cycling Functions of Hydrothermarchaeota in Hydrothermal Sediment.</title>
        <authorList>
            <person name="Zhou Z."/>
            <person name="Liu Y."/>
            <person name="Xu W."/>
            <person name="Pan J."/>
            <person name="Luo Z.H."/>
            <person name="Li M."/>
        </authorList>
    </citation>
    <scope>NUCLEOTIDE SEQUENCE [LARGE SCALE GENOMIC DNA]</scope>
    <source>
        <strain evidence="10">SpSt-413</strain>
    </source>
</reference>
<dbReference type="InterPro" id="IPR004535">
    <property type="entry name" value="Transl_elong_SelB"/>
</dbReference>
<dbReference type="SUPFAM" id="SSF46785">
    <property type="entry name" value="Winged helix' DNA-binding domain"/>
    <property type="match status" value="3"/>
</dbReference>
<feature type="domain" description="Tr-type G" evidence="9">
    <location>
        <begin position="1"/>
        <end position="173"/>
    </location>
</feature>
<dbReference type="CDD" id="cd15491">
    <property type="entry name" value="selB_III"/>
    <property type="match status" value="1"/>
</dbReference>
<evidence type="ECO:0000256" key="7">
    <source>
        <dbReference type="ARBA" id="ARBA00025526"/>
    </source>
</evidence>
<dbReference type="InterPro" id="IPR050055">
    <property type="entry name" value="EF-Tu_GTPase"/>
</dbReference>
<evidence type="ECO:0000256" key="4">
    <source>
        <dbReference type="ARBA" id="ARBA00022741"/>
    </source>
</evidence>
<organism evidence="10">
    <name type="scientific">Fundidesulfovibrio putealis</name>
    <dbReference type="NCBI Taxonomy" id="270496"/>
    <lineage>
        <taxon>Bacteria</taxon>
        <taxon>Pseudomonadati</taxon>
        <taxon>Thermodesulfobacteriota</taxon>
        <taxon>Desulfovibrionia</taxon>
        <taxon>Desulfovibrionales</taxon>
        <taxon>Desulfovibrionaceae</taxon>
        <taxon>Fundidesulfovibrio</taxon>
    </lineage>
</organism>
<evidence type="ECO:0000259" key="9">
    <source>
        <dbReference type="PROSITE" id="PS51722"/>
    </source>
</evidence>
<keyword evidence="4" id="KW-0547">Nucleotide-binding</keyword>
<dbReference type="GO" id="GO:0003723">
    <property type="term" value="F:RNA binding"/>
    <property type="evidence" value="ECO:0007669"/>
    <property type="project" value="InterPro"/>
</dbReference>
<comment type="function">
    <text evidence="7">Translation factor necessary for the incorporation of selenocysteine into proteins. It probably replaces EF-Tu for the insertion of selenocysteine directed by the UGA codon. SelB binds GTP and GDP.</text>
</comment>
<dbReference type="GO" id="GO:0003746">
    <property type="term" value="F:translation elongation factor activity"/>
    <property type="evidence" value="ECO:0007669"/>
    <property type="project" value="UniProtKB-KW"/>
</dbReference>
<dbReference type="Pfam" id="PF09106">
    <property type="entry name" value="WHD_2nd_SelB"/>
    <property type="match status" value="1"/>
</dbReference>
<dbReference type="Gene3D" id="2.40.30.10">
    <property type="entry name" value="Translation factors"/>
    <property type="match status" value="1"/>
</dbReference>
<evidence type="ECO:0000256" key="8">
    <source>
        <dbReference type="ARBA" id="ARBA00031615"/>
    </source>
</evidence>
<proteinExistence type="predicted"/>
<name>A0A7C4AH90_9BACT</name>
<dbReference type="InterPro" id="IPR027417">
    <property type="entry name" value="P-loop_NTPase"/>
</dbReference>
<sequence>MPIIMGTAGHIDHGKTTLVKALTGTDCDRLAEEKKRGITIELGFAFLDLPGGAQLGVVDVPGHERFVKNMVAGAAGIDFVVLVIAADEGIMPQTREHLEICTLLGIRQGLVALTKVDMVDAEWLELVTQDVRAYLAPTFLADAPMIPVSAHTGQGLNALKAELAALAGSFNPRRRTDLARLPIDRVFTMKGHGTVVTGTLISGQLRAGEEAMLYPAGRATRVRGLQVHGKSSDAALPGQRTAANLMGLEVDDVERGEVLAHPGTLFPSLAWNLEVTCLASSPRALRHRGEVHFHHGTREVMARLYFLDRDKLEPGQTALCQARFTEPMAGVSGDRCVMRAFSPLRTVAGGTIVSPLGGRVRRNGPEAAELARLPGASPEDAVRIHLKLRGGQGAALAELLVLTGLDSRELARVLQGLSGKGAASLWDREAQAWISGEVLDALCAGLLAHLDAFHKREPLKLGVARGELASTWGRELAPKLMHFLTERLIKAGRIAQDQELLRLPGHSVSLATDQADLRQRILDVYAQGGLTPPNYKDVLESLNIAQKDAQPVYKLLMDQGLIARVKEDMYFAVAALDGLKATVAGYFAANRELGPQDFRELTQLSRKFAIPLLEYLDKEKVTMRVGDKRLARGGPTPAGS</sequence>